<organism evidence="2 3">
    <name type="scientific">Roseicella aerolata</name>
    <dbReference type="NCBI Taxonomy" id="2883479"/>
    <lineage>
        <taxon>Bacteria</taxon>
        <taxon>Pseudomonadati</taxon>
        <taxon>Pseudomonadota</taxon>
        <taxon>Alphaproteobacteria</taxon>
        <taxon>Acetobacterales</taxon>
        <taxon>Roseomonadaceae</taxon>
        <taxon>Roseicella</taxon>
    </lineage>
</organism>
<keyword evidence="1" id="KW-1133">Transmembrane helix</keyword>
<keyword evidence="1" id="KW-0472">Membrane</keyword>
<accession>A0A9X1IHM0</accession>
<proteinExistence type="predicted"/>
<name>A0A9X1IHM0_9PROT</name>
<comment type="caution">
    <text evidence="2">The sequence shown here is derived from an EMBL/GenBank/DDBJ whole genome shotgun (WGS) entry which is preliminary data.</text>
</comment>
<feature type="transmembrane region" description="Helical" evidence="1">
    <location>
        <begin position="37"/>
        <end position="61"/>
    </location>
</feature>
<protein>
    <submittedName>
        <fullName evidence="2">Uncharacterized protein</fullName>
    </submittedName>
</protein>
<dbReference type="Proteomes" id="UP001139311">
    <property type="component" value="Unassembled WGS sequence"/>
</dbReference>
<keyword evidence="1" id="KW-0812">Transmembrane</keyword>
<gene>
    <name evidence="2" type="ORF">LHA35_21870</name>
</gene>
<keyword evidence="3" id="KW-1185">Reference proteome</keyword>
<evidence type="ECO:0000313" key="3">
    <source>
        <dbReference type="Proteomes" id="UP001139311"/>
    </source>
</evidence>
<evidence type="ECO:0000313" key="2">
    <source>
        <dbReference type="EMBL" id="MCB4824384.1"/>
    </source>
</evidence>
<evidence type="ECO:0000256" key="1">
    <source>
        <dbReference type="SAM" id="Phobius"/>
    </source>
</evidence>
<dbReference type="AlphaFoldDB" id="A0A9X1IHM0"/>
<reference evidence="2" key="1">
    <citation type="submission" date="2021-10" db="EMBL/GenBank/DDBJ databases">
        <title>Roseicella aerolatum sp. nov., isolated from aerosols of e-waste dismantling site.</title>
        <authorList>
            <person name="Qin T."/>
        </authorList>
    </citation>
    <scope>NUCLEOTIDE SEQUENCE</scope>
    <source>
        <strain evidence="2">GB24</strain>
    </source>
</reference>
<dbReference type="EMBL" id="JAJAQI010000041">
    <property type="protein sequence ID" value="MCB4824384.1"/>
    <property type="molecule type" value="Genomic_DNA"/>
</dbReference>
<dbReference type="RefSeq" id="WP_226612021.1">
    <property type="nucleotide sequence ID" value="NZ_JAJAQI010000041.1"/>
</dbReference>
<sequence length="83" mass="8203">MHLLNELAPHCAFLTLALLAGLVAALSLRRQEAAPAAALNLGAAVFLGQFVGFVALAGLGLPATLAQGAALTLGAAAAWTEPA</sequence>